<dbReference type="Proteomes" id="UP001498421">
    <property type="component" value="Unassembled WGS sequence"/>
</dbReference>
<feature type="region of interest" description="Disordered" evidence="6">
    <location>
        <begin position="126"/>
        <end position="163"/>
    </location>
</feature>
<reference evidence="9 10" key="1">
    <citation type="journal article" date="2025" name="Microbiol. Resour. Announc.">
        <title>Draft genome sequences for Neonectria magnoliae and Neonectria punicea, canker pathogens of Liriodendron tulipifera and Acer saccharum in West Virginia.</title>
        <authorList>
            <person name="Petronek H.M."/>
            <person name="Kasson M.T."/>
            <person name="Metheny A.M."/>
            <person name="Stauder C.M."/>
            <person name="Lovett B."/>
            <person name="Lynch S.C."/>
            <person name="Garnas J.R."/>
            <person name="Kasson L.R."/>
            <person name="Stajich J.E."/>
        </authorList>
    </citation>
    <scope>NUCLEOTIDE SEQUENCE [LARGE SCALE GENOMIC DNA]</scope>
    <source>
        <strain evidence="9 10">NRRL 64651</strain>
    </source>
</reference>
<feature type="domain" description="DUF202" evidence="8">
    <location>
        <begin position="226"/>
        <end position="304"/>
    </location>
</feature>
<dbReference type="InterPro" id="IPR003807">
    <property type="entry name" value="DUF202"/>
</dbReference>
<evidence type="ECO:0000259" key="8">
    <source>
        <dbReference type="Pfam" id="PF02656"/>
    </source>
</evidence>
<gene>
    <name evidence="9" type="ORF">QQZ08_000550</name>
</gene>
<proteinExistence type="predicted"/>
<feature type="compositionally biased region" description="Low complexity" evidence="6">
    <location>
        <begin position="25"/>
        <end position="41"/>
    </location>
</feature>
<evidence type="ECO:0000313" key="10">
    <source>
        <dbReference type="Proteomes" id="UP001498421"/>
    </source>
</evidence>
<feature type="transmembrane region" description="Helical" evidence="7">
    <location>
        <begin position="279"/>
        <end position="296"/>
    </location>
</feature>
<evidence type="ECO:0000256" key="4">
    <source>
        <dbReference type="ARBA" id="ARBA00022989"/>
    </source>
</evidence>
<evidence type="ECO:0000256" key="3">
    <source>
        <dbReference type="ARBA" id="ARBA00022692"/>
    </source>
</evidence>
<dbReference type="PANTHER" id="PTHR34187">
    <property type="entry name" value="FGR18P"/>
    <property type="match status" value="1"/>
</dbReference>
<dbReference type="EMBL" id="JAZAVK010000003">
    <property type="protein sequence ID" value="KAK7432691.1"/>
    <property type="molecule type" value="Genomic_DNA"/>
</dbReference>
<name>A0ABR1IIU2_9HYPO</name>
<evidence type="ECO:0000256" key="1">
    <source>
        <dbReference type="ARBA" id="ARBA00004651"/>
    </source>
</evidence>
<feature type="transmembrane region" description="Helical" evidence="7">
    <location>
        <begin position="317"/>
        <end position="339"/>
    </location>
</feature>
<feature type="region of interest" description="Disordered" evidence="6">
    <location>
        <begin position="69"/>
        <end position="108"/>
    </location>
</feature>
<organism evidence="9 10">
    <name type="scientific">Neonectria magnoliae</name>
    <dbReference type="NCBI Taxonomy" id="2732573"/>
    <lineage>
        <taxon>Eukaryota</taxon>
        <taxon>Fungi</taxon>
        <taxon>Dikarya</taxon>
        <taxon>Ascomycota</taxon>
        <taxon>Pezizomycotina</taxon>
        <taxon>Sordariomycetes</taxon>
        <taxon>Hypocreomycetidae</taxon>
        <taxon>Hypocreales</taxon>
        <taxon>Nectriaceae</taxon>
        <taxon>Neonectria</taxon>
    </lineage>
</organism>
<comment type="subcellular location">
    <subcellularLocation>
        <location evidence="1">Cell membrane</location>
        <topology evidence="1">Multi-pass membrane protein</topology>
    </subcellularLocation>
</comment>
<evidence type="ECO:0000256" key="6">
    <source>
        <dbReference type="SAM" id="MobiDB-lite"/>
    </source>
</evidence>
<comment type="caution">
    <text evidence="9">The sequence shown here is derived from an EMBL/GenBank/DDBJ whole genome shotgun (WGS) entry which is preliminary data.</text>
</comment>
<keyword evidence="3 7" id="KW-0812">Transmembrane</keyword>
<evidence type="ECO:0000313" key="9">
    <source>
        <dbReference type="EMBL" id="KAK7432691.1"/>
    </source>
</evidence>
<evidence type="ECO:0000256" key="2">
    <source>
        <dbReference type="ARBA" id="ARBA00022475"/>
    </source>
</evidence>
<evidence type="ECO:0000256" key="5">
    <source>
        <dbReference type="ARBA" id="ARBA00023136"/>
    </source>
</evidence>
<protein>
    <recommendedName>
        <fullName evidence="8">DUF202 domain-containing protein</fullName>
    </recommendedName>
</protein>
<evidence type="ECO:0000256" key="7">
    <source>
        <dbReference type="SAM" id="Phobius"/>
    </source>
</evidence>
<keyword evidence="4 7" id="KW-1133">Transmembrane helix</keyword>
<keyword evidence="10" id="KW-1185">Reference proteome</keyword>
<keyword evidence="5 7" id="KW-0472">Membrane</keyword>
<feature type="region of interest" description="Disordered" evidence="6">
    <location>
        <begin position="25"/>
        <end position="51"/>
    </location>
</feature>
<keyword evidence="2" id="KW-1003">Cell membrane</keyword>
<dbReference type="Pfam" id="PF02656">
    <property type="entry name" value="DUF202"/>
    <property type="match status" value="1"/>
</dbReference>
<sequence>MADSNPPVVVVVVPPTAAAAALTRSSPTGTSLLGRTSSSVSFTRRPSATAERISEILETGIERAETMAAGTASPTYSPRAPGSPVPVARHASANSAPLPIPEDSSADEMTGIISRGSDLNYQAIHTTSTHTSGPRPRPRKAPSHSSRREVPVPKQPDACPPSVLHDMQYTRQAEPEEKSLPWWRAQLLKFQSIELENKGSVARDHLAIGSLPTPHCSLPPTWLTIAERTFLAWLRTSLAFASIGIAVTQLFRLNTSLAEGNGDRKPDQNIDTLRRMGKPLGAAFLGISILILFLGYKRYFQAQHWVMQGKFPASRGTVTIVAFVAFAIMVASLVVVIAIQPSTDL</sequence>
<dbReference type="PANTHER" id="PTHR34187:SF2">
    <property type="entry name" value="DUF202 DOMAIN-CONTAINING PROTEIN"/>
    <property type="match status" value="1"/>
</dbReference>
<accession>A0ABR1IIU2</accession>
<dbReference type="InterPro" id="IPR052053">
    <property type="entry name" value="IM_YidH-like"/>
</dbReference>